<evidence type="ECO:0000313" key="5">
    <source>
        <dbReference type="EMBL" id="KAJ8551853.1"/>
    </source>
</evidence>
<keyword evidence="3" id="KW-0812">Transmembrane</keyword>
<evidence type="ECO:0000313" key="6">
    <source>
        <dbReference type="Proteomes" id="UP001152561"/>
    </source>
</evidence>
<keyword evidence="6" id="KW-1185">Reference proteome</keyword>
<comment type="caution">
    <text evidence="5">The sequence shown here is derived from an EMBL/GenBank/DDBJ whole genome shotgun (WGS) entry which is preliminary data.</text>
</comment>
<dbReference type="InterPro" id="IPR006828">
    <property type="entry name" value="ASC_dom"/>
</dbReference>
<dbReference type="InterPro" id="IPR043554">
    <property type="entry name" value="KINB"/>
</dbReference>
<dbReference type="GO" id="GO:0005737">
    <property type="term" value="C:cytoplasm"/>
    <property type="evidence" value="ECO:0007669"/>
    <property type="project" value="UniProtKB-ARBA"/>
</dbReference>
<protein>
    <recommendedName>
        <fullName evidence="4">Association with the SNF1 complex (ASC) domain-containing protein</fullName>
    </recommendedName>
</protein>
<dbReference type="AlphaFoldDB" id="A0A9Q1M5S4"/>
<dbReference type="Proteomes" id="UP001152561">
    <property type="component" value="Unassembled WGS sequence"/>
</dbReference>
<name>A0A9Q1M5S4_9SOLA</name>
<keyword evidence="3" id="KW-1133">Transmembrane helix</keyword>
<keyword evidence="3" id="KW-0472">Membrane</keyword>
<feature type="transmembrane region" description="Helical" evidence="3">
    <location>
        <begin position="68"/>
        <end position="86"/>
    </location>
</feature>
<feature type="domain" description="Association with the SNF1 complex (ASC)" evidence="4">
    <location>
        <begin position="184"/>
        <end position="273"/>
    </location>
</feature>
<comment type="similarity">
    <text evidence="1">Belongs to the 5'-AMP-activated protein kinase beta subunit family.</text>
</comment>
<feature type="region of interest" description="Disordered" evidence="2">
    <location>
        <begin position="183"/>
        <end position="206"/>
    </location>
</feature>
<accession>A0A9Q1M5S4</accession>
<dbReference type="Gene3D" id="6.20.250.60">
    <property type="match status" value="1"/>
</dbReference>
<dbReference type="Pfam" id="PF04739">
    <property type="entry name" value="AMPKBI"/>
    <property type="match status" value="1"/>
</dbReference>
<feature type="transmembrane region" description="Helical" evidence="3">
    <location>
        <begin position="43"/>
        <end position="62"/>
    </location>
</feature>
<dbReference type="EMBL" id="JAJAGQ010000010">
    <property type="protein sequence ID" value="KAJ8551853.1"/>
    <property type="molecule type" value="Genomic_DNA"/>
</dbReference>
<evidence type="ECO:0000259" key="4">
    <source>
        <dbReference type="SMART" id="SM01010"/>
    </source>
</evidence>
<sequence length="282" mass="30999">MMNRPFLVFEDTLSVISWSFMTTAPSYWTAILDSKSRTQSLHVLIICSACSTLAGLVLFVVAKSIVSVGTVGACKLVVSTVFGLFISGDRSGKLDSYEGGWDIDGSIGGTISGKGFHRPRQPYWPAVAKAKVNQVVLSSKEASSAHNFYRLSKFVLLVVEVNMNQPHQYGEDQDEATVVGFEVPKSPDSSYNNGHPGNEDEEREPPMLPTHLHHTLLNHCVARVQSADLPSPQNVVLNHLYLENREAPRSVLALGVTHRFRSKYVTVVLYKPVQRRGSGSNS</sequence>
<reference evidence="6" key="1">
    <citation type="journal article" date="2023" name="Proc. Natl. Acad. Sci. U.S.A.">
        <title>Genomic and structural basis for evolution of tropane alkaloid biosynthesis.</title>
        <authorList>
            <person name="Wanga Y.-J."/>
            <person name="Taina T."/>
            <person name="Yua J.-Y."/>
            <person name="Lia J."/>
            <person name="Xua B."/>
            <person name="Chenc J."/>
            <person name="D'Auriad J.C."/>
            <person name="Huanga J.-P."/>
            <person name="Huanga S.-X."/>
        </authorList>
    </citation>
    <scope>NUCLEOTIDE SEQUENCE [LARGE SCALE GENOMIC DNA]</scope>
    <source>
        <strain evidence="6">cv. KIB-2019</strain>
    </source>
</reference>
<dbReference type="OrthoDB" id="531008at2759"/>
<feature type="transmembrane region" description="Helical" evidence="3">
    <location>
        <begin position="12"/>
        <end position="31"/>
    </location>
</feature>
<proteinExistence type="inferred from homology"/>
<dbReference type="SUPFAM" id="SSF160219">
    <property type="entry name" value="AMPKBI-like"/>
    <property type="match status" value="1"/>
</dbReference>
<evidence type="ECO:0000256" key="3">
    <source>
        <dbReference type="SAM" id="Phobius"/>
    </source>
</evidence>
<organism evidence="5 6">
    <name type="scientific">Anisodus acutangulus</name>
    <dbReference type="NCBI Taxonomy" id="402998"/>
    <lineage>
        <taxon>Eukaryota</taxon>
        <taxon>Viridiplantae</taxon>
        <taxon>Streptophyta</taxon>
        <taxon>Embryophyta</taxon>
        <taxon>Tracheophyta</taxon>
        <taxon>Spermatophyta</taxon>
        <taxon>Magnoliopsida</taxon>
        <taxon>eudicotyledons</taxon>
        <taxon>Gunneridae</taxon>
        <taxon>Pentapetalae</taxon>
        <taxon>asterids</taxon>
        <taxon>lamiids</taxon>
        <taxon>Solanales</taxon>
        <taxon>Solanaceae</taxon>
        <taxon>Solanoideae</taxon>
        <taxon>Hyoscyameae</taxon>
        <taxon>Anisodus</taxon>
    </lineage>
</organism>
<dbReference type="InterPro" id="IPR037256">
    <property type="entry name" value="ASC_dom_sf"/>
</dbReference>
<gene>
    <name evidence="5" type="ORF">K7X08_028296</name>
</gene>
<dbReference type="SMART" id="SM01010">
    <property type="entry name" value="AMPKBI"/>
    <property type="match status" value="1"/>
</dbReference>
<evidence type="ECO:0000256" key="1">
    <source>
        <dbReference type="ARBA" id="ARBA00010926"/>
    </source>
</evidence>
<dbReference type="PANTHER" id="PTHR46316">
    <property type="entry name" value="SNF1-RELATED PROTEIN KINASE REGULATORY SUBUNIT BETA-1"/>
    <property type="match status" value="1"/>
</dbReference>
<dbReference type="PANTHER" id="PTHR46316:SF5">
    <property type="entry name" value="SNF1-RELATED PROTEIN KINASE REGULATORY SUBUNIT BETA-3"/>
    <property type="match status" value="1"/>
</dbReference>
<evidence type="ECO:0000256" key="2">
    <source>
        <dbReference type="SAM" id="MobiDB-lite"/>
    </source>
</evidence>